<sequence length="333" mass="36438">MPAWGDWLRSRCGRCARRWLSLWTGGLEKRTLQSARKCRLVSQLSGRIGASCWIDPGRRRGVAELDANPADLVRFADAYSQLAHRAAQISPQAADEVQKVIDTHGPMGYPTAVGIAAGLAKAEGPVQAKVADFNTYAQRLTEHADTYTRVDGQDAQRYKAADFSTDLPGTGQGKDSPATPLDSKTWKPGDKRHMPYIAGKGGKGPPNTADAPPWVDIYDRTKDPDQVPHSFVRSDEIPGVKVLPPNQLGPAPFYDEHGNEIQYVELTPKSGVWVPQSDFPGAKMYSPGVTPNPLPPYGYDEWLPGSGIYLWHGDMVPEPYNPHSMLPGQTTPQ</sequence>
<accession>A0A1X0XHX7</accession>
<gene>
    <name evidence="2" type="ORF">B5M45_31225</name>
</gene>
<dbReference type="AlphaFoldDB" id="A0A1X0XHX7"/>
<proteinExistence type="predicted"/>
<dbReference type="InterPro" id="IPR022536">
    <property type="entry name" value="EspC"/>
</dbReference>
<protein>
    <submittedName>
        <fullName evidence="2">Uncharacterized protein</fullName>
    </submittedName>
</protein>
<reference evidence="2 3" key="1">
    <citation type="submission" date="2017-03" db="EMBL/GenBank/DDBJ databases">
        <title>Genomic insights into Mycobacterium simiae human colonization.</title>
        <authorList>
            <person name="Steffani J.L."/>
            <person name="Brunck M.E."/>
            <person name="Cruz E."/>
            <person name="Montiel R."/>
            <person name="Barona F."/>
        </authorList>
    </citation>
    <scope>NUCLEOTIDE SEQUENCE [LARGE SCALE GENOMIC DNA]</scope>
    <source>
        <strain evidence="2 3">MsiGto</strain>
    </source>
</reference>
<comment type="caution">
    <text evidence="2">The sequence shown here is derived from an EMBL/GenBank/DDBJ whole genome shotgun (WGS) entry which is preliminary data.</text>
</comment>
<dbReference type="Proteomes" id="UP000193040">
    <property type="component" value="Unassembled WGS sequence"/>
</dbReference>
<keyword evidence="3" id="KW-1185">Reference proteome</keyword>
<evidence type="ECO:0000313" key="2">
    <source>
        <dbReference type="EMBL" id="ORJ52486.1"/>
    </source>
</evidence>
<dbReference type="GO" id="GO:0009306">
    <property type="term" value="P:protein secretion"/>
    <property type="evidence" value="ECO:0007669"/>
    <property type="project" value="InterPro"/>
</dbReference>
<organism evidence="2 3">
    <name type="scientific">Mycobacterium simiae</name>
    <name type="common">Mycobacterium habana</name>
    <dbReference type="NCBI Taxonomy" id="1784"/>
    <lineage>
        <taxon>Bacteria</taxon>
        <taxon>Bacillati</taxon>
        <taxon>Actinomycetota</taxon>
        <taxon>Actinomycetes</taxon>
        <taxon>Mycobacteriales</taxon>
        <taxon>Mycobacteriaceae</taxon>
        <taxon>Mycobacterium</taxon>
        <taxon>Mycobacterium simiae complex</taxon>
    </lineage>
</organism>
<dbReference type="EMBL" id="MZZM01000047">
    <property type="protein sequence ID" value="ORJ52486.1"/>
    <property type="molecule type" value="Genomic_DNA"/>
</dbReference>
<evidence type="ECO:0000313" key="3">
    <source>
        <dbReference type="Proteomes" id="UP000193040"/>
    </source>
</evidence>
<dbReference type="Pfam" id="PF10824">
    <property type="entry name" value="T7SS_ESX_EspC"/>
    <property type="match status" value="1"/>
</dbReference>
<evidence type="ECO:0000256" key="1">
    <source>
        <dbReference type="SAM" id="MobiDB-lite"/>
    </source>
</evidence>
<feature type="region of interest" description="Disordered" evidence="1">
    <location>
        <begin position="162"/>
        <end position="191"/>
    </location>
</feature>
<name>A0A1X0XHX7_MYCSI</name>